<dbReference type="EMBL" id="BHWB01000010">
    <property type="protein sequence ID" value="GCB36248.1"/>
    <property type="molecule type" value="Genomic_DNA"/>
</dbReference>
<evidence type="ECO:0000259" key="1">
    <source>
        <dbReference type="Pfam" id="PF17293"/>
    </source>
</evidence>
<dbReference type="Proteomes" id="UP000288079">
    <property type="component" value="Unassembled WGS sequence"/>
</dbReference>
<gene>
    <name evidence="2" type="ORF">KGMB02408_31930</name>
</gene>
<dbReference type="AlphaFoldDB" id="A0A401LXI6"/>
<comment type="caution">
    <text evidence="2">The sequence shown here is derived from an EMBL/GenBank/DDBJ whole genome shotgun (WGS) entry which is preliminary data.</text>
</comment>
<proteinExistence type="predicted"/>
<dbReference type="RefSeq" id="WP_235016833.1">
    <property type="nucleotide sequence ID" value="NZ_BHWB01000010.1"/>
</dbReference>
<accession>A0A401LXI6</accession>
<dbReference type="InterPro" id="IPR035386">
    <property type="entry name" value="Arm-DNA-bind_5"/>
</dbReference>
<feature type="domain" description="Arm DNA-binding" evidence="1">
    <location>
        <begin position="14"/>
        <end position="75"/>
    </location>
</feature>
<protein>
    <recommendedName>
        <fullName evidence="1">Arm DNA-binding domain-containing protein</fullName>
    </recommendedName>
</protein>
<dbReference type="Pfam" id="PF17293">
    <property type="entry name" value="Arm-DNA-bind_5"/>
    <property type="match status" value="1"/>
</dbReference>
<keyword evidence="3" id="KW-1185">Reference proteome</keyword>
<name>A0A401LXI6_9BACE</name>
<sequence length="126" mass="14840">MGRKKKEIKMKEPVRIREKRLNDGNVSLYLDMYYRGERRKEGRKLYLVPEVNAAARQQNENTRKLAEQIKAQRILDIQQRGLVNWEDVKKSKMTPSAWVEEYTAEECGLSPASMRSKRNAQARVEE</sequence>
<reference evidence="2 3" key="1">
    <citation type="submission" date="2018-10" db="EMBL/GenBank/DDBJ databases">
        <title>Draft Genome Sequence of Bacteroides sp. KCTC 15687.</title>
        <authorList>
            <person name="Yu S.Y."/>
            <person name="Kim J.S."/>
            <person name="Oh B.S."/>
            <person name="Park S.H."/>
            <person name="Kang S.W."/>
            <person name="Park J.E."/>
            <person name="Choi S.H."/>
            <person name="Han K.I."/>
            <person name="Lee K.C."/>
            <person name="Eom M.K."/>
            <person name="Suh M.K."/>
            <person name="Lee D.H."/>
            <person name="Yoon H."/>
            <person name="Kim B."/>
            <person name="Yang S.J."/>
            <person name="Lee J.S."/>
            <person name="Lee J.H."/>
        </authorList>
    </citation>
    <scope>NUCLEOTIDE SEQUENCE [LARGE SCALE GENOMIC DNA]</scope>
    <source>
        <strain evidence="2 3">KCTC 15687</strain>
    </source>
</reference>
<evidence type="ECO:0000313" key="2">
    <source>
        <dbReference type="EMBL" id="GCB36248.1"/>
    </source>
</evidence>
<organism evidence="2 3">
    <name type="scientific">Bacteroides faecalis</name>
    <dbReference type="NCBI Taxonomy" id="2447885"/>
    <lineage>
        <taxon>Bacteria</taxon>
        <taxon>Pseudomonadati</taxon>
        <taxon>Bacteroidota</taxon>
        <taxon>Bacteroidia</taxon>
        <taxon>Bacteroidales</taxon>
        <taxon>Bacteroidaceae</taxon>
        <taxon>Bacteroides</taxon>
    </lineage>
</organism>
<evidence type="ECO:0000313" key="3">
    <source>
        <dbReference type="Proteomes" id="UP000288079"/>
    </source>
</evidence>